<name>A0ABU3V748_9ACTN</name>
<evidence type="ECO:0000313" key="2">
    <source>
        <dbReference type="EMBL" id="MDU9002004.1"/>
    </source>
</evidence>
<comment type="caution">
    <text evidence="2">The sequence shown here is derived from an EMBL/GenBank/DDBJ whole genome shotgun (WGS) entry which is preliminary data.</text>
</comment>
<keyword evidence="1" id="KW-0732">Signal</keyword>
<organism evidence="2 3">
    <name type="scientific">Streptomyces mirabilis</name>
    <dbReference type="NCBI Taxonomy" id="68239"/>
    <lineage>
        <taxon>Bacteria</taxon>
        <taxon>Bacillati</taxon>
        <taxon>Actinomycetota</taxon>
        <taxon>Actinomycetes</taxon>
        <taxon>Kitasatosporales</taxon>
        <taxon>Streptomycetaceae</taxon>
        <taxon>Streptomyces</taxon>
    </lineage>
</organism>
<evidence type="ECO:0000313" key="3">
    <source>
        <dbReference type="Proteomes" id="UP001257627"/>
    </source>
</evidence>
<reference evidence="2 3" key="1">
    <citation type="submission" date="2023-02" db="EMBL/GenBank/DDBJ databases">
        <authorList>
            <person name="Maleckis M."/>
        </authorList>
    </citation>
    <scope>NUCLEOTIDE SEQUENCE [LARGE SCALE GENOMIC DNA]</scope>
    <source>
        <strain evidence="2 3">P8-A2</strain>
    </source>
</reference>
<evidence type="ECO:0000256" key="1">
    <source>
        <dbReference type="SAM" id="SignalP"/>
    </source>
</evidence>
<gene>
    <name evidence="2" type="ORF">PU648_59525</name>
</gene>
<dbReference type="EMBL" id="JARAKF010000006">
    <property type="protein sequence ID" value="MDU9002004.1"/>
    <property type="molecule type" value="Genomic_DNA"/>
</dbReference>
<protein>
    <submittedName>
        <fullName evidence="2">Uncharacterized protein</fullName>
    </submittedName>
</protein>
<dbReference type="Proteomes" id="UP001257627">
    <property type="component" value="Unassembled WGS sequence"/>
</dbReference>
<feature type="chain" id="PRO_5046904920" evidence="1">
    <location>
        <begin position="27"/>
        <end position="67"/>
    </location>
</feature>
<sequence>MRTLIRAGALTAGASAVLLLAPAAHATAPGDNGTMRLPGRKAHVSHGRALNRTVPVHGSVTSSYGSA</sequence>
<keyword evidence="3" id="KW-1185">Reference proteome</keyword>
<accession>A0ABU3V748</accession>
<dbReference type="RefSeq" id="WP_143606219.1">
    <property type="nucleotide sequence ID" value="NZ_JARAKF010000006.1"/>
</dbReference>
<feature type="signal peptide" evidence="1">
    <location>
        <begin position="1"/>
        <end position="26"/>
    </location>
</feature>
<proteinExistence type="predicted"/>